<evidence type="ECO:0000313" key="2">
    <source>
        <dbReference type="Proteomes" id="UP000244081"/>
    </source>
</evidence>
<accession>A0A2T5UU71</accession>
<reference evidence="1 2" key="1">
    <citation type="submission" date="2018-04" db="EMBL/GenBank/DDBJ databases">
        <title>Genomic Encyclopedia of Archaeal and Bacterial Type Strains, Phase II (KMG-II): from individual species to whole genera.</title>
        <authorList>
            <person name="Goeker M."/>
        </authorList>
    </citation>
    <scope>NUCLEOTIDE SEQUENCE [LARGE SCALE GENOMIC DNA]</scope>
    <source>
        <strain evidence="1 2">DSM 23382</strain>
    </source>
</reference>
<proteinExistence type="predicted"/>
<dbReference type="EMBL" id="QAYG01000013">
    <property type="protein sequence ID" value="PTW55066.1"/>
    <property type="molecule type" value="Genomic_DNA"/>
</dbReference>
<gene>
    <name evidence="1" type="ORF">C8N35_113107</name>
</gene>
<organism evidence="1 2">
    <name type="scientific">Breoghania corrubedonensis</name>
    <dbReference type="NCBI Taxonomy" id="665038"/>
    <lineage>
        <taxon>Bacteria</taxon>
        <taxon>Pseudomonadati</taxon>
        <taxon>Pseudomonadota</taxon>
        <taxon>Alphaproteobacteria</taxon>
        <taxon>Hyphomicrobiales</taxon>
        <taxon>Stappiaceae</taxon>
        <taxon>Breoghania</taxon>
    </lineage>
</organism>
<dbReference type="Proteomes" id="UP000244081">
    <property type="component" value="Unassembled WGS sequence"/>
</dbReference>
<dbReference type="AlphaFoldDB" id="A0A2T5UU71"/>
<protein>
    <submittedName>
        <fullName evidence="1">Coenzyme PQQ synthesis protein D (PqqD)</fullName>
    </submittedName>
</protein>
<evidence type="ECO:0000313" key="1">
    <source>
        <dbReference type="EMBL" id="PTW55066.1"/>
    </source>
</evidence>
<sequence length="138" mass="14847">MTASTKFVLAGPDVVCEEFDGEFVILDLETGCYFSLNRSASAIWKLLEAGFAPLAIEAALGETIKPLLGSLQDHKLMAPSDEPGNSELDDQARISLGTIENAPTFEVFDDLADLIRADPVHDVDEAAGWPLQKEAIPS</sequence>
<comment type="caution">
    <text evidence="1">The sequence shown here is derived from an EMBL/GenBank/DDBJ whole genome shotgun (WGS) entry which is preliminary data.</text>
</comment>
<dbReference type="OrthoDB" id="8686088at2"/>
<dbReference type="RefSeq" id="WP_107991934.1">
    <property type="nucleotide sequence ID" value="NZ_QAYG01000013.1"/>
</dbReference>
<name>A0A2T5UU71_9HYPH</name>
<keyword evidence="2" id="KW-1185">Reference proteome</keyword>
<dbReference type="InterPro" id="IPR008792">
    <property type="entry name" value="PQQD"/>
</dbReference>
<dbReference type="Pfam" id="PF05402">
    <property type="entry name" value="PqqD"/>
    <property type="match status" value="1"/>
</dbReference>